<dbReference type="InterPro" id="IPR003439">
    <property type="entry name" value="ABC_transporter-like_ATP-bd"/>
</dbReference>
<keyword evidence="2" id="KW-0813">Transport</keyword>
<evidence type="ECO:0000313" key="5">
    <source>
        <dbReference type="Proteomes" id="UP000254116"/>
    </source>
</evidence>
<reference evidence="4 5" key="1">
    <citation type="submission" date="2018-06" db="EMBL/GenBank/DDBJ databases">
        <authorList>
            <consortium name="Pathogen Informatics"/>
            <person name="Doyle S."/>
        </authorList>
    </citation>
    <scope>NUCLEOTIDE SEQUENCE [LARGE SCALE GENOMIC DNA]</scope>
    <source>
        <strain evidence="4 5">NCTC10702</strain>
    </source>
</reference>
<accession>A0A380EJD0</accession>
<gene>
    <name evidence="4" type="primary">bsaF_1</name>
    <name evidence="4" type="ORF">NCTC10702_02842</name>
</gene>
<dbReference type="EC" id="3.6.3.-" evidence="4"/>
<dbReference type="Proteomes" id="UP000254116">
    <property type="component" value="Unassembled WGS sequence"/>
</dbReference>
<name>A0A380EJD0_STAAU</name>
<evidence type="ECO:0000259" key="3">
    <source>
        <dbReference type="Pfam" id="PF00005"/>
    </source>
</evidence>
<dbReference type="GO" id="GO:0016887">
    <property type="term" value="F:ATP hydrolysis activity"/>
    <property type="evidence" value="ECO:0007669"/>
    <property type="project" value="InterPro"/>
</dbReference>
<keyword evidence="4" id="KW-0378">Hydrolase</keyword>
<feature type="domain" description="ABC transporter" evidence="3">
    <location>
        <begin position="1"/>
        <end position="25"/>
    </location>
</feature>
<evidence type="ECO:0000313" key="4">
    <source>
        <dbReference type="EMBL" id="SUL36571.1"/>
    </source>
</evidence>
<dbReference type="GO" id="GO:0005524">
    <property type="term" value="F:ATP binding"/>
    <property type="evidence" value="ECO:0007669"/>
    <property type="project" value="InterPro"/>
</dbReference>
<organism evidence="4 5">
    <name type="scientific">Staphylococcus aureus</name>
    <dbReference type="NCBI Taxonomy" id="1280"/>
    <lineage>
        <taxon>Bacteria</taxon>
        <taxon>Bacillati</taxon>
        <taxon>Bacillota</taxon>
        <taxon>Bacilli</taxon>
        <taxon>Bacillales</taxon>
        <taxon>Staphylococcaceae</taxon>
        <taxon>Staphylococcus</taxon>
    </lineage>
</organism>
<dbReference type="SUPFAM" id="SSF52540">
    <property type="entry name" value="P-loop containing nucleoside triphosphate hydrolases"/>
    <property type="match status" value="1"/>
</dbReference>
<proteinExistence type="inferred from homology"/>
<dbReference type="AlphaFoldDB" id="A0A380EJD0"/>
<evidence type="ECO:0000256" key="2">
    <source>
        <dbReference type="ARBA" id="ARBA00022448"/>
    </source>
</evidence>
<evidence type="ECO:0000256" key="1">
    <source>
        <dbReference type="ARBA" id="ARBA00005417"/>
    </source>
</evidence>
<dbReference type="PANTHER" id="PTHR43335">
    <property type="entry name" value="ABC TRANSPORTER, ATP-BINDING PROTEIN"/>
    <property type="match status" value="1"/>
</dbReference>
<dbReference type="PANTHER" id="PTHR43335:SF4">
    <property type="entry name" value="ABC TRANSPORTER, ATP-BINDING PROTEIN"/>
    <property type="match status" value="1"/>
</dbReference>
<dbReference type="EMBL" id="UHBY01000003">
    <property type="protein sequence ID" value="SUL36571.1"/>
    <property type="molecule type" value="Genomic_DNA"/>
</dbReference>
<comment type="similarity">
    <text evidence="1">Belongs to the ABC transporter superfamily.</text>
</comment>
<dbReference type="Gene3D" id="3.40.50.300">
    <property type="entry name" value="P-loop containing nucleotide triphosphate hydrolases"/>
    <property type="match status" value="1"/>
</dbReference>
<sequence>MKQRLGIAMALIKKPEILVLDEPSNGLDPYGIQELRELLNY</sequence>
<dbReference type="Pfam" id="PF00005">
    <property type="entry name" value="ABC_tran"/>
    <property type="match status" value="1"/>
</dbReference>
<protein>
    <submittedName>
        <fullName evidence="4">Lantibiotic immunity protein F</fullName>
        <ecNumber evidence="4">3.6.3.-</ecNumber>
    </submittedName>
</protein>
<dbReference type="InterPro" id="IPR027417">
    <property type="entry name" value="P-loop_NTPase"/>
</dbReference>